<keyword evidence="5" id="KW-1185">Reference proteome</keyword>
<feature type="compositionally biased region" description="Basic and acidic residues" evidence="3">
    <location>
        <begin position="249"/>
        <end position="268"/>
    </location>
</feature>
<evidence type="ECO:0008006" key="6">
    <source>
        <dbReference type="Google" id="ProtNLM"/>
    </source>
</evidence>
<dbReference type="OrthoDB" id="6259853at2759"/>
<feature type="compositionally biased region" description="Low complexity" evidence="3">
    <location>
        <begin position="168"/>
        <end position="185"/>
    </location>
</feature>
<dbReference type="Proteomes" id="UP000054248">
    <property type="component" value="Unassembled WGS sequence"/>
</dbReference>
<dbReference type="EMBL" id="KN822943">
    <property type="protein sequence ID" value="KIO34376.1"/>
    <property type="molecule type" value="Genomic_DNA"/>
</dbReference>
<evidence type="ECO:0000313" key="5">
    <source>
        <dbReference type="Proteomes" id="UP000054248"/>
    </source>
</evidence>
<dbReference type="PANTHER" id="PTHR22691">
    <property type="entry name" value="YEAST SPT2-RELATED"/>
    <property type="match status" value="1"/>
</dbReference>
<feature type="compositionally biased region" description="Basic and acidic residues" evidence="3">
    <location>
        <begin position="128"/>
        <end position="140"/>
    </location>
</feature>
<dbReference type="STRING" id="1051891.A0A0C3QWT3"/>
<comment type="similarity">
    <text evidence="1">Belongs to the SPT2 family.</text>
</comment>
<feature type="compositionally biased region" description="Polar residues" evidence="3">
    <location>
        <begin position="194"/>
        <end position="205"/>
    </location>
</feature>
<feature type="region of interest" description="Disordered" evidence="3">
    <location>
        <begin position="425"/>
        <end position="460"/>
    </location>
</feature>
<dbReference type="GO" id="GO:0042393">
    <property type="term" value="F:histone binding"/>
    <property type="evidence" value="ECO:0007669"/>
    <property type="project" value="TreeGrafter"/>
</dbReference>
<dbReference type="GO" id="GO:0005730">
    <property type="term" value="C:nucleolus"/>
    <property type="evidence" value="ECO:0007669"/>
    <property type="project" value="TreeGrafter"/>
</dbReference>
<feature type="region of interest" description="Disordered" evidence="3">
    <location>
        <begin position="1"/>
        <end position="113"/>
    </location>
</feature>
<organism evidence="4 5">
    <name type="scientific">Tulasnella calospora MUT 4182</name>
    <dbReference type="NCBI Taxonomy" id="1051891"/>
    <lineage>
        <taxon>Eukaryota</taxon>
        <taxon>Fungi</taxon>
        <taxon>Dikarya</taxon>
        <taxon>Basidiomycota</taxon>
        <taxon>Agaricomycotina</taxon>
        <taxon>Agaricomycetes</taxon>
        <taxon>Cantharellales</taxon>
        <taxon>Tulasnellaceae</taxon>
        <taxon>Tulasnella</taxon>
    </lineage>
</organism>
<feature type="compositionally biased region" description="Polar residues" evidence="3">
    <location>
        <begin position="327"/>
        <end position="338"/>
    </location>
</feature>
<feature type="compositionally biased region" description="Basic and acidic residues" evidence="3">
    <location>
        <begin position="18"/>
        <end position="93"/>
    </location>
</feature>
<dbReference type="PANTHER" id="PTHR22691:SF8">
    <property type="entry name" value="PROTEIN SPT2 HOMOLOG"/>
    <property type="match status" value="1"/>
</dbReference>
<dbReference type="InterPro" id="IPR013256">
    <property type="entry name" value="Chromatin_SPT2"/>
</dbReference>
<proteinExistence type="inferred from homology"/>
<protein>
    <recommendedName>
        <fullName evidence="6">SPT2 chromatin protein</fullName>
    </recommendedName>
</protein>
<dbReference type="GO" id="GO:0003677">
    <property type="term" value="F:DNA binding"/>
    <property type="evidence" value="ECO:0007669"/>
    <property type="project" value="TreeGrafter"/>
</dbReference>
<dbReference type="AlphaFoldDB" id="A0A0C3QWT3"/>
<evidence type="ECO:0000256" key="3">
    <source>
        <dbReference type="SAM" id="MobiDB-lite"/>
    </source>
</evidence>
<dbReference type="SMART" id="SM00784">
    <property type="entry name" value="SPT2"/>
    <property type="match status" value="1"/>
</dbReference>
<evidence type="ECO:0000256" key="1">
    <source>
        <dbReference type="ARBA" id="ARBA00006461"/>
    </source>
</evidence>
<feature type="compositionally biased region" description="Basic and acidic residues" evidence="3">
    <location>
        <begin position="377"/>
        <end position="386"/>
    </location>
</feature>
<dbReference type="GO" id="GO:0006334">
    <property type="term" value="P:nucleosome assembly"/>
    <property type="evidence" value="ECO:0007669"/>
    <property type="project" value="TreeGrafter"/>
</dbReference>
<reference evidence="5" key="2">
    <citation type="submission" date="2015-01" db="EMBL/GenBank/DDBJ databases">
        <title>Evolutionary Origins and Diversification of the Mycorrhizal Mutualists.</title>
        <authorList>
            <consortium name="DOE Joint Genome Institute"/>
            <consortium name="Mycorrhizal Genomics Consortium"/>
            <person name="Kohler A."/>
            <person name="Kuo A."/>
            <person name="Nagy L.G."/>
            <person name="Floudas D."/>
            <person name="Copeland A."/>
            <person name="Barry K.W."/>
            <person name="Cichocki N."/>
            <person name="Veneault-Fourrey C."/>
            <person name="LaButti K."/>
            <person name="Lindquist E.A."/>
            <person name="Lipzen A."/>
            <person name="Lundell T."/>
            <person name="Morin E."/>
            <person name="Murat C."/>
            <person name="Riley R."/>
            <person name="Ohm R."/>
            <person name="Sun H."/>
            <person name="Tunlid A."/>
            <person name="Henrissat B."/>
            <person name="Grigoriev I.V."/>
            <person name="Hibbett D.S."/>
            <person name="Martin F."/>
        </authorList>
    </citation>
    <scope>NUCLEOTIDE SEQUENCE [LARGE SCALE GENOMIC DNA]</scope>
    <source>
        <strain evidence="5">MUT 4182</strain>
    </source>
</reference>
<evidence type="ECO:0000256" key="2">
    <source>
        <dbReference type="ARBA" id="ARBA00023054"/>
    </source>
</evidence>
<feature type="region of interest" description="Disordered" evidence="3">
    <location>
        <begin position="128"/>
        <end position="386"/>
    </location>
</feature>
<dbReference type="GO" id="GO:0006360">
    <property type="term" value="P:transcription by RNA polymerase I"/>
    <property type="evidence" value="ECO:0007669"/>
    <property type="project" value="TreeGrafter"/>
</dbReference>
<sequence length="460" mass="51163">MSSFADLMKVAEANTRSLNREALEAAKRKEMALRQAREEQERKDKAERERQKQMMIQRQEEAKKQEEQRKKKDEEAAKRKEEIVKKKAQETEQSKYGVAGSSKDGPARVKPPNQYIVVSSAALTREEKRMAKDPLMADKIKARKAGMTTSRQRRDGRLPGGALNATDSGGSSASPSGSRISSPSANGLTARARLTSSFAPTLTKLNTDKRDTRTIDEITRDLKRGRLGGSGEVDSVLSGEKAQTFGDWFGKKDKGKAVEVGDTKKRPEAANAVPGRTNGFPATNHPMLKPNASGRAQASSANPSGSTSTNPQARPRPGVAQTKAAGNPSNLKPQASTTVRKRSRERSSSLGSFIEDDEDSEEERRYAKRKPGAGGRHPLDEDLNGDTRELIWQLMGRKRSEYMAREVDSDDDMEVTGYELEREEMRSARIAKREDAMEEAEEKRREEEKKRRKADRTGRK</sequence>
<dbReference type="Pfam" id="PF08243">
    <property type="entry name" value="SPT2"/>
    <property type="match status" value="1"/>
</dbReference>
<accession>A0A0C3QWT3</accession>
<feature type="compositionally biased region" description="Basic and acidic residues" evidence="3">
    <location>
        <begin position="206"/>
        <end position="224"/>
    </location>
</feature>
<keyword evidence="2" id="KW-0175">Coiled coil</keyword>
<evidence type="ECO:0000313" key="4">
    <source>
        <dbReference type="EMBL" id="KIO34376.1"/>
    </source>
</evidence>
<gene>
    <name evidence="4" type="ORF">M407DRAFT_240677</name>
</gene>
<dbReference type="HOGENOM" id="CLU_046161_0_0_1"/>
<name>A0A0C3QWT3_9AGAM</name>
<reference evidence="4 5" key="1">
    <citation type="submission" date="2014-04" db="EMBL/GenBank/DDBJ databases">
        <authorList>
            <consortium name="DOE Joint Genome Institute"/>
            <person name="Kuo A."/>
            <person name="Girlanda M."/>
            <person name="Perotto S."/>
            <person name="Kohler A."/>
            <person name="Nagy L.G."/>
            <person name="Floudas D."/>
            <person name="Copeland A."/>
            <person name="Barry K.W."/>
            <person name="Cichocki N."/>
            <person name="Veneault-Fourrey C."/>
            <person name="LaButti K."/>
            <person name="Lindquist E.A."/>
            <person name="Lipzen A."/>
            <person name="Lundell T."/>
            <person name="Morin E."/>
            <person name="Murat C."/>
            <person name="Sun H."/>
            <person name="Tunlid A."/>
            <person name="Henrissat B."/>
            <person name="Grigoriev I.V."/>
            <person name="Hibbett D.S."/>
            <person name="Martin F."/>
            <person name="Nordberg H.P."/>
            <person name="Cantor M.N."/>
            <person name="Hua S.X."/>
        </authorList>
    </citation>
    <scope>NUCLEOTIDE SEQUENCE [LARGE SCALE GENOMIC DNA]</scope>
    <source>
        <strain evidence="4 5">MUT 4182</strain>
    </source>
</reference>
<feature type="compositionally biased region" description="Polar residues" evidence="3">
    <location>
        <begin position="294"/>
        <end position="312"/>
    </location>
</feature>